<comment type="caution">
    <text evidence="1">The sequence shown here is derived from an EMBL/GenBank/DDBJ whole genome shotgun (WGS) entry which is preliminary data.</text>
</comment>
<dbReference type="EMBL" id="DSVL01000271">
    <property type="protein sequence ID" value="HFH29599.1"/>
    <property type="molecule type" value="Genomic_DNA"/>
</dbReference>
<proteinExistence type="predicted"/>
<gene>
    <name evidence="1" type="ORF">ENS59_08840</name>
</gene>
<name>A0A7C3HXJ1_9SPIR</name>
<organism evidence="1">
    <name type="scientific">Gracilinema caldarium</name>
    <dbReference type="NCBI Taxonomy" id="215591"/>
    <lineage>
        <taxon>Bacteria</taxon>
        <taxon>Pseudomonadati</taxon>
        <taxon>Spirochaetota</taxon>
        <taxon>Spirochaetia</taxon>
        <taxon>Spirochaetales</taxon>
        <taxon>Breznakiellaceae</taxon>
        <taxon>Gracilinema</taxon>
    </lineage>
</organism>
<accession>A0A7C3HXJ1</accession>
<protein>
    <submittedName>
        <fullName evidence="1">Uncharacterized protein</fullName>
    </submittedName>
</protein>
<evidence type="ECO:0000313" key="1">
    <source>
        <dbReference type="EMBL" id="HFH29599.1"/>
    </source>
</evidence>
<sequence>MTLLSCSRSAPQIQNYTLKLIYNETADGIQEQLSLFVLAQDEDGKEDLDTLYLINDDQQLYWTLKASDWLTVNKDGQLWVGSHSIAMVEGQPLPRGLYRLILTDQGGDRTEKTIGLDAPIQSRYPFPQLQIEGDSFAIRSFYPKHTLLGYDAGGTMIRSIPLSSLTGNLKALGLPQSAFAVALWAEDPDANLGALTKTVSIKP</sequence>
<dbReference type="AlphaFoldDB" id="A0A7C3HXJ1"/>
<reference evidence="1" key="1">
    <citation type="journal article" date="2020" name="mSystems">
        <title>Genome- and Community-Level Interaction Insights into Carbon Utilization and Element Cycling Functions of Hydrothermarchaeota in Hydrothermal Sediment.</title>
        <authorList>
            <person name="Zhou Z."/>
            <person name="Liu Y."/>
            <person name="Xu W."/>
            <person name="Pan J."/>
            <person name="Luo Z.H."/>
            <person name="Li M."/>
        </authorList>
    </citation>
    <scope>NUCLEOTIDE SEQUENCE [LARGE SCALE GENOMIC DNA]</scope>
    <source>
        <strain evidence="1">SpSt-503</strain>
    </source>
</reference>